<dbReference type="InterPro" id="IPR008571">
    <property type="entry name" value="HerA-like"/>
</dbReference>
<proteinExistence type="predicted"/>
<evidence type="ECO:0000259" key="2">
    <source>
        <dbReference type="Pfam" id="PF01935"/>
    </source>
</evidence>
<dbReference type="RefSeq" id="WP_340277696.1">
    <property type="nucleotide sequence ID" value="NZ_JBAKIA010000031.1"/>
</dbReference>
<evidence type="ECO:0000313" key="3">
    <source>
        <dbReference type="EMBL" id="MEJ8476872.1"/>
    </source>
</evidence>
<protein>
    <submittedName>
        <fullName evidence="3">ATP-binding protein</fullName>
    </submittedName>
</protein>
<gene>
    <name evidence="3" type="ORF">V6575_22585</name>
</gene>
<feature type="domain" description="Helicase HerA central" evidence="2">
    <location>
        <begin position="130"/>
        <end position="290"/>
    </location>
</feature>
<organism evidence="3 4">
    <name type="scientific">Roseibium algae</name>
    <dbReference type="NCBI Taxonomy" id="3123038"/>
    <lineage>
        <taxon>Bacteria</taxon>
        <taxon>Pseudomonadati</taxon>
        <taxon>Pseudomonadota</taxon>
        <taxon>Alphaproteobacteria</taxon>
        <taxon>Hyphomicrobiales</taxon>
        <taxon>Stappiaceae</taxon>
        <taxon>Roseibium</taxon>
    </lineage>
</organism>
<dbReference type="Proteomes" id="UP001385499">
    <property type="component" value="Unassembled WGS sequence"/>
</dbReference>
<keyword evidence="3" id="KW-0547">Nucleotide-binding</keyword>
<dbReference type="SUPFAM" id="SSF52540">
    <property type="entry name" value="P-loop containing nucleoside triphosphate hydrolases"/>
    <property type="match status" value="1"/>
</dbReference>
<accession>A0ABU8TRS7</accession>
<dbReference type="PANTHER" id="PTHR42957">
    <property type="entry name" value="HELICASE MJ1565-RELATED"/>
    <property type="match status" value="1"/>
</dbReference>
<name>A0ABU8TRS7_9HYPH</name>
<evidence type="ECO:0000313" key="4">
    <source>
        <dbReference type="Proteomes" id="UP001385499"/>
    </source>
</evidence>
<reference evidence="3 4" key="1">
    <citation type="submission" date="2024-02" db="EMBL/GenBank/DDBJ databases">
        <title>Roseibium algae sp. nov., isolated from marine alga (Grateloupia sp.), showing potential in myo-inositol conversion.</title>
        <authorList>
            <person name="Wang Y."/>
        </authorList>
    </citation>
    <scope>NUCLEOTIDE SEQUENCE [LARGE SCALE GENOMIC DNA]</scope>
    <source>
        <strain evidence="3 4">H3510</strain>
    </source>
</reference>
<keyword evidence="3" id="KW-0067">ATP-binding</keyword>
<comment type="caution">
    <text evidence="3">The sequence shown here is derived from an EMBL/GenBank/DDBJ whole genome shotgun (WGS) entry which is preliminary data.</text>
</comment>
<evidence type="ECO:0000256" key="1">
    <source>
        <dbReference type="SAM" id="MobiDB-lite"/>
    </source>
</evidence>
<keyword evidence="4" id="KW-1185">Reference proteome</keyword>
<dbReference type="InterPro" id="IPR027417">
    <property type="entry name" value="P-loop_NTPase"/>
</dbReference>
<dbReference type="InterPro" id="IPR002789">
    <property type="entry name" value="HerA_central"/>
</dbReference>
<feature type="region of interest" description="Disordered" evidence="1">
    <location>
        <begin position="576"/>
        <end position="595"/>
    </location>
</feature>
<sequence length="595" mass="67424">MTITIGEVIAVIGVEVSIRAFENSNLETHFHSGKRYKGISIREFIAIEHGFREVICTIEGEYLDERNTEQDGANKNYIRKLKARPIGYFEDDTFKDGIKFLPKIGDTARLLSEGQVSSIFERRAAEKYIIGKLLKEDLPVSLPWDRIFNSHLGIFGNTGSGKSNTLTKLYTVLFDNKIKAIGNRSKFVFLDFNGEYTGGQLADPEHKCVIRLKTRGDGGDKFTLLKNEFWDAETLGILFQATANTQRPFLRRVIAGRKKFIDVQGSLGRYISATFKRVLTSQAPNTEALELLKLLARSMPNCDDLIKSLDQVNLRSGPNVNSFHVVLQANNWGYLANDANYYENEFGSKIDDLNLENVSGFDELQIRTNLQIIRDVLSGSAQYEHIQPLLRRIDAFKEDFSKVILVSDDAGEQPVVTVISLRECKQDIKKILPILMAKHYYEQHKDEVASPPMTTLHLVIDEAHNILSQQSNRETESWKDYRLELFEEIIKEGRKFGIFITLASQRPADISPTIVSQLHNYFIHRLVNDRDLALLENTISTLDSVSRSQIPTLPQGACVVTGTTFEIPMLMQIDKLPNERGPDSSDVNLGDIWQE</sequence>
<dbReference type="PANTHER" id="PTHR42957:SF1">
    <property type="entry name" value="HELICASE MJ1565-RELATED"/>
    <property type="match status" value="1"/>
</dbReference>
<dbReference type="EMBL" id="JBAKIA010000031">
    <property type="protein sequence ID" value="MEJ8476872.1"/>
    <property type="molecule type" value="Genomic_DNA"/>
</dbReference>
<dbReference type="Pfam" id="PF01935">
    <property type="entry name" value="DUF87"/>
    <property type="match status" value="1"/>
</dbReference>
<dbReference type="Gene3D" id="3.40.50.300">
    <property type="entry name" value="P-loop containing nucleotide triphosphate hydrolases"/>
    <property type="match status" value="2"/>
</dbReference>
<dbReference type="GO" id="GO:0005524">
    <property type="term" value="F:ATP binding"/>
    <property type="evidence" value="ECO:0007669"/>
    <property type="project" value="UniProtKB-KW"/>
</dbReference>